<dbReference type="InterPro" id="IPR036093">
    <property type="entry name" value="NAC_dom_sf"/>
</dbReference>
<evidence type="ECO:0000256" key="3">
    <source>
        <dbReference type="ARBA" id="ARBA00023163"/>
    </source>
</evidence>
<accession>A0A5N5J1Z6</accession>
<dbReference type="Proteomes" id="UP000326939">
    <property type="component" value="Chromosome 19"/>
</dbReference>
<evidence type="ECO:0000313" key="7">
    <source>
        <dbReference type="Proteomes" id="UP000326939"/>
    </source>
</evidence>
<dbReference type="GO" id="GO:0006355">
    <property type="term" value="P:regulation of DNA-templated transcription"/>
    <property type="evidence" value="ECO:0007669"/>
    <property type="project" value="InterPro"/>
</dbReference>
<dbReference type="AlphaFoldDB" id="A0A5N5J1Z6"/>
<feature type="domain" description="NAC" evidence="5">
    <location>
        <begin position="7"/>
        <end position="166"/>
    </location>
</feature>
<dbReference type="EMBL" id="VDCV01000019">
    <property type="protein sequence ID" value="KAB5512606.1"/>
    <property type="molecule type" value="Genomic_DNA"/>
</dbReference>
<keyword evidence="4" id="KW-0539">Nucleus</keyword>
<sequence length="292" mass="33593">MEMEPCVPPGFRFHPTEEELVGYYLKRKIHSQKIDLDVIANIDLYKMEPWDIQARCKLGYDEQKEWYFFSHKDRKYPTGTRTNRATAAGFWKATGRDKAVLSKNRLIGMRKTLEEGWVVCRAFMKPSPNQRQGFEAWSHAYCVNNIDHARPPPFSDTATTAQNMVRPSQGASFQQPFGLNSDLVSIQTFLDDNNQLVELPELDSPSTISTSFAAKEGNFHQTNEDYDEERSNNSSQYIDWKNFETLIASQETDSSSTSYPLQNLPSMPQNYDLAARQQDQYVGHFPDCFPDL</sequence>
<dbReference type="InterPro" id="IPR003441">
    <property type="entry name" value="NAC-dom"/>
</dbReference>
<dbReference type="PROSITE" id="PS51005">
    <property type="entry name" value="NAC"/>
    <property type="match status" value="1"/>
</dbReference>
<evidence type="ECO:0000256" key="1">
    <source>
        <dbReference type="ARBA" id="ARBA00023015"/>
    </source>
</evidence>
<evidence type="ECO:0000313" key="6">
    <source>
        <dbReference type="EMBL" id="KAB5512606.1"/>
    </source>
</evidence>
<evidence type="ECO:0000256" key="4">
    <source>
        <dbReference type="ARBA" id="ARBA00023242"/>
    </source>
</evidence>
<keyword evidence="3" id="KW-0804">Transcription</keyword>
<dbReference type="PANTHER" id="PTHR31744">
    <property type="entry name" value="PROTEIN CUP-SHAPED COTYLEDON 2-RELATED"/>
    <property type="match status" value="1"/>
</dbReference>
<protein>
    <recommendedName>
        <fullName evidence="5">NAC domain-containing protein</fullName>
    </recommendedName>
</protein>
<dbReference type="Pfam" id="PF02365">
    <property type="entry name" value="NAM"/>
    <property type="match status" value="1"/>
</dbReference>
<keyword evidence="7" id="KW-1185">Reference proteome</keyword>
<comment type="caution">
    <text evidence="6">The sequence shown here is derived from an EMBL/GenBank/DDBJ whole genome shotgun (WGS) entry which is preliminary data.</text>
</comment>
<evidence type="ECO:0000256" key="2">
    <source>
        <dbReference type="ARBA" id="ARBA00023125"/>
    </source>
</evidence>
<reference evidence="7" key="1">
    <citation type="journal article" date="2019" name="Gigascience">
        <title>De novo genome assembly of the endangered Acer yangbiense, a plant species with extremely small populations endemic to Yunnan Province, China.</title>
        <authorList>
            <person name="Yang J."/>
            <person name="Wariss H.M."/>
            <person name="Tao L."/>
            <person name="Zhang R."/>
            <person name="Yun Q."/>
            <person name="Hollingsworth P."/>
            <person name="Dao Z."/>
            <person name="Luo G."/>
            <person name="Guo H."/>
            <person name="Ma Y."/>
            <person name="Sun W."/>
        </authorList>
    </citation>
    <scope>NUCLEOTIDE SEQUENCE [LARGE SCALE GENOMIC DNA]</scope>
    <source>
        <strain evidence="7">cv. br00</strain>
    </source>
</reference>
<dbReference type="PANTHER" id="PTHR31744:SF211">
    <property type="entry name" value="OS04G0691300 PROTEIN"/>
    <property type="match status" value="1"/>
</dbReference>
<dbReference type="SUPFAM" id="SSF101941">
    <property type="entry name" value="NAC domain"/>
    <property type="match status" value="1"/>
</dbReference>
<keyword evidence="2" id="KW-0238">DNA-binding</keyword>
<gene>
    <name evidence="6" type="ORF">DKX38_029634</name>
</gene>
<dbReference type="GO" id="GO:0003677">
    <property type="term" value="F:DNA binding"/>
    <property type="evidence" value="ECO:0007669"/>
    <property type="project" value="UniProtKB-KW"/>
</dbReference>
<name>A0A5N5J1Z6_9ROSI</name>
<keyword evidence="1" id="KW-0805">Transcription regulation</keyword>
<organism evidence="6 7">
    <name type="scientific">Salix brachista</name>
    <dbReference type="NCBI Taxonomy" id="2182728"/>
    <lineage>
        <taxon>Eukaryota</taxon>
        <taxon>Viridiplantae</taxon>
        <taxon>Streptophyta</taxon>
        <taxon>Embryophyta</taxon>
        <taxon>Tracheophyta</taxon>
        <taxon>Spermatophyta</taxon>
        <taxon>Magnoliopsida</taxon>
        <taxon>eudicotyledons</taxon>
        <taxon>Gunneridae</taxon>
        <taxon>Pentapetalae</taxon>
        <taxon>rosids</taxon>
        <taxon>fabids</taxon>
        <taxon>Malpighiales</taxon>
        <taxon>Salicaceae</taxon>
        <taxon>Saliceae</taxon>
        <taxon>Salix</taxon>
    </lineage>
</organism>
<proteinExistence type="predicted"/>
<dbReference type="Gene3D" id="2.170.150.80">
    <property type="entry name" value="NAC domain"/>
    <property type="match status" value="1"/>
</dbReference>
<evidence type="ECO:0000259" key="5">
    <source>
        <dbReference type="PROSITE" id="PS51005"/>
    </source>
</evidence>